<keyword evidence="1 6" id="KW-0489">Methyltransferase</keyword>
<evidence type="ECO:0000256" key="8">
    <source>
        <dbReference type="RuleBase" id="RU000417"/>
    </source>
</evidence>
<reference evidence="11" key="1">
    <citation type="journal article" date="2019" name="Int. J. Syst. Evol. Microbiol.">
        <title>The Global Catalogue of Microorganisms (GCM) 10K type strain sequencing project: providing services to taxonomists for standard genome sequencing and annotation.</title>
        <authorList>
            <consortium name="The Broad Institute Genomics Platform"/>
            <consortium name="The Broad Institute Genome Sequencing Center for Infectious Disease"/>
            <person name="Wu L."/>
            <person name="Ma J."/>
        </authorList>
    </citation>
    <scope>NUCLEOTIDE SEQUENCE [LARGE SCALE GENOMIC DNA]</scope>
    <source>
        <strain evidence="11">KCTC 42875</strain>
    </source>
</reference>
<accession>A0ABV7RLD8</accession>
<protein>
    <recommendedName>
        <fullName evidence="8">Cytosine-specific methyltransferase</fullName>
        <ecNumber evidence="8">2.1.1.37</ecNumber>
    </recommendedName>
</protein>
<keyword evidence="11" id="KW-1185">Reference proteome</keyword>
<dbReference type="SUPFAM" id="SSF53335">
    <property type="entry name" value="S-adenosyl-L-methionine-dependent methyltransferases"/>
    <property type="match status" value="1"/>
</dbReference>
<feature type="active site" evidence="6">
    <location>
        <position position="85"/>
    </location>
</feature>
<dbReference type="GO" id="GO:0032259">
    <property type="term" value="P:methylation"/>
    <property type="evidence" value="ECO:0007669"/>
    <property type="project" value="UniProtKB-KW"/>
</dbReference>
<evidence type="ECO:0000256" key="9">
    <source>
        <dbReference type="SAM" id="MobiDB-lite"/>
    </source>
</evidence>
<dbReference type="PANTHER" id="PTHR10629">
    <property type="entry name" value="CYTOSINE-SPECIFIC METHYLTRANSFERASE"/>
    <property type="match status" value="1"/>
</dbReference>
<dbReference type="RefSeq" id="WP_386758216.1">
    <property type="nucleotide sequence ID" value="NZ_JBHRXK010000002.1"/>
</dbReference>
<evidence type="ECO:0000256" key="6">
    <source>
        <dbReference type="PROSITE-ProRule" id="PRU01016"/>
    </source>
</evidence>
<dbReference type="PRINTS" id="PR00105">
    <property type="entry name" value="C5METTRFRASE"/>
</dbReference>
<proteinExistence type="inferred from homology"/>
<dbReference type="Pfam" id="PF00145">
    <property type="entry name" value="DNA_methylase"/>
    <property type="match status" value="1"/>
</dbReference>
<comment type="caution">
    <text evidence="10">The sequence shown here is derived from an EMBL/GenBank/DDBJ whole genome shotgun (WGS) entry which is preliminary data.</text>
</comment>
<evidence type="ECO:0000313" key="10">
    <source>
        <dbReference type="EMBL" id="MFC3550454.1"/>
    </source>
</evidence>
<gene>
    <name evidence="10" type="ORF">ACFOLC_05440</name>
</gene>
<organism evidence="10 11">
    <name type="scientific">Lysobacter cavernae</name>
    <dbReference type="NCBI Taxonomy" id="1685901"/>
    <lineage>
        <taxon>Bacteria</taxon>
        <taxon>Pseudomonadati</taxon>
        <taxon>Pseudomonadota</taxon>
        <taxon>Gammaproteobacteria</taxon>
        <taxon>Lysobacterales</taxon>
        <taxon>Lysobacteraceae</taxon>
        <taxon>Lysobacter</taxon>
    </lineage>
</organism>
<dbReference type="PROSITE" id="PS51679">
    <property type="entry name" value="SAM_MT_C5"/>
    <property type="match status" value="1"/>
</dbReference>
<evidence type="ECO:0000256" key="7">
    <source>
        <dbReference type="RuleBase" id="RU000416"/>
    </source>
</evidence>
<dbReference type="EC" id="2.1.1.37" evidence="8"/>
<sequence>MTKHVPTGIELFAGCGGISTGFLDAGLNVAAGFELDARAVDAYNYNHAYRGSRGFISDLNVAAGAELLSHAKVNRADFVIGGPPCQPFSIAGKRQGKRDTRANLIGHFIRIVDELKPSAFMLENVPNLATISGGEILDEVKSELRALGYSVGHAVVSAADYGVPQNRKRLVVLGVKGNKEVRFPMPTHGTVERQYMSASDAIDDLPDAGEFGEHGVYNHEPTVHSADMVERLSKLQPGKRERGSFHDRLHPQRPSYTLRAGSGNFSPLRPVHYRYNRVITVRESARLQGFSDDFRWPDRIPRLQQYRQVGNAVPPLMARAFAECLAEQLGWKLDPAAFVGDPSVREPAYTLTDAERKALRVVRTRGASLGKVALAKG</sequence>
<dbReference type="PANTHER" id="PTHR10629:SF52">
    <property type="entry name" value="DNA (CYTOSINE-5)-METHYLTRANSFERASE 1"/>
    <property type="match status" value="1"/>
</dbReference>
<dbReference type="PROSITE" id="PS00094">
    <property type="entry name" value="C5_MTASE_1"/>
    <property type="match status" value="1"/>
</dbReference>
<dbReference type="Gene3D" id="3.90.120.10">
    <property type="entry name" value="DNA Methylase, subunit A, domain 2"/>
    <property type="match status" value="1"/>
</dbReference>
<keyword evidence="3 6" id="KW-0949">S-adenosyl-L-methionine</keyword>
<evidence type="ECO:0000256" key="5">
    <source>
        <dbReference type="ARBA" id="ARBA00047422"/>
    </source>
</evidence>
<dbReference type="CDD" id="cd00315">
    <property type="entry name" value="Cyt_C5_DNA_methylase"/>
    <property type="match status" value="1"/>
</dbReference>
<keyword evidence="4" id="KW-0680">Restriction system</keyword>
<dbReference type="EMBL" id="JBHRXK010000002">
    <property type="protein sequence ID" value="MFC3550454.1"/>
    <property type="molecule type" value="Genomic_DNA"/>
</dbReference>
<evidence type="ECO:0000313" key="11">
    <source>
        <dbReference type="Proteomes" id="UP001595740"/>
    </source>
</evidence>
<dbReference type="Gene3D" id="3.40.50.150">
    <property type="entry name" value="Vaccinia Virus protein VP39"/>
    <property type="match status" value="1"/>
</dbReference>
<keyword evidence="2 6" id="KW-0808">Transferase</keyword>
<evidence type="ECO:0000256" key="3">
    <source>
        <dbReference type="ARBA" id="ARBA00022691"/>
    </source>
</evidence>
<name>A0ABV7RLD8_9GAMM</name>
<dbReference type="GO" id="GO:0003886">
    <property type="term" value="F:DNA (cytosine-5-)-methyltransferase activity"/>
    <property type="evidence" value="ECO:0007669"/>
    <property type="project" value="UniProtKB-EC"/>
</dbReference>
<dbReference type="InterPro" id="IPR001525">
    <property type="entry name" value="C5_MeTfrase"/>
</dbReference>
<evidence type="ECO:0000256" key="2">
    <source>
        <dbReference type="ARBA" id="ARBA00022679"/>
    </source>
</evidence>
<comment type="catalytic activity">
    <reaction evidence="5 8">
        <text>a 2'-deoxycytidine in DNA + S-adenosyl-L-methionine = a 5-methyl-2'-deoxycytidine in DNA + S-adenosyl-L-homocysteine + H(+)</text>
        <dbReference type="Rhea" id="RHEA:13681"/>
        <dbReference type="Rhea" id="RHEA-COMP:11369"/>
        <dbReference type="Rhea" id="RHEA-COMP:11370"/>
        <dbReference type="ChEBI" id="CHEBI:15378"/>
        <dbReference type="ChEBI" id="CHEBI:57856"/>
        <dbReference type="ChEBI" id="CHEBI:59789"/>
        <dbReference type="ChEBI" id="CHEBI:85452"/>
        <dbReference type="ChEBI" id="CHEBI:85454"/>
        <dbReference type="EC" id="2.1.1.37"/>
    </reaction>
</comment>
<feature type="compositionally biased region" description="Basic and acidic residues" evidence="9">
    <location>
        <begin position="237"/>
        <end position="250"/>
    </location>
</feature>
<evidence type="ECO:0000256" key="1">
    <source>
        <dbReference type="ARBA" id="ARBA00022603"/>
    </source>
</evidence>
<feature type="region of interest" description="Disordered" evidence="9">
    <location>
        <begin position="237"/>
        <end position="261"/>
    </location>
</feature>
<dbReference type="InterPro" id="IPR018117">
    <property type="entry name" value="C5_DNA_meth_AS"/>
</dbReference>
<comment type="similarity">
    <text evidence="6 7">Belongs to the class I-like SAM-binding methyltransferase superfamily. C5-methyltransferase family.</text>
</comment>
<dbReference type="NCBIfam" id="TIGR00675">
    <property type="entry name" value="dcm"/>
    <property type="match status" value="1"/>
</dbReference>
<dbReference type="InterPro" id="IPR050390">
    <property type="entry name" value="C5-Methyltransferase"/>
</dbReference>
<dbReference type="InterPro" id="IPR029063">
    <property type="entry name" value="SAM-dependent_MTases_sf"/>
</dbReference>
<evidence type="ECO:0000256" key="4">
    <source>
        <dbReference type="ARBA" id="ARBA00022747"/>
    </source>
</evidence>
<dbReference type="Proteomes" id="UP001595740">
    <property type="component" value="Unassembled WGS sequence"/>
</dbReference>